<accession>A5BRS5</accession>
<dbReference type="EMBL" id="AM468682">
    <property type="protein sequence ID" value="CAN72636.1"/>
    <property type="molecule type" value="Genomic_DNA"/>
</dbReference>
<organism evidence="1">
    <name type="scientific">Vitis vinifera</name>
    <name type="common">Grape</name>
    <dbReference type="NCBI Taxonomy" id="29760"/>
    <lineage>
        <taxon>Eukaryota</taxon>
        <taxon>Viridiplantae</taxon>
        <taxon>Streptophyta</taxon>
        <taxon>Embryophyta</taxon>
        <taxon>Tracheophyta</taxon>
        <taxon>Spermatophyta</taxon>
        <taxon>Magnoliopsida</taxon>
        <taxon>eudicotyledons</taxon>
        <taxon>Gunneridae</taxon>
        <taxon>Pentapetalae</taxon>
        <taxon>rosids</taxon>
        <taxon>Vitales</taxon>
        <taxon>Vitaceae</taxon>
        <taxon>Viteae</taxon>
        <taxon>Vitis</taxon>
    </lineage>
</organism>
<protein>
    <submittedName>
        <fullName evidence="1">Uncharacterized protein</fullName>
    </submittedName>
</protein>
<gene>
    <name evidence="1" type="ORF">VITISV_035416</name>
</gene>
<name>A5BRS5_VITVI</name>
<evidence type="ECO:0000313" key="1">
    <source>
        <dbReference type="EMBL" id="CAN72636.1"/>
    </source>
</evidence>
<reference evidence="1" key="1">
    <citation type="journal article" date="2007" name="PLoS ONE">
        <title>The first genome sequence of an elite grapevine cultivar (Pinot noir Vitis vinifera L.): coping with a highly heterozygous genome.</title>
        <authorList>
            <person name="Velasco R."/>
            <person name="Zharkikh A."/>
            <person name="Troggio M."/>
            <person name="Cartwright D.A."/>
            <person name="Cestaro A."/>
            <person name="Pruss D."/>
            <person name="Pindo M."/>
            <person name="FitzGerald L.M."/>
            <person name="Vezzulli S."/>
            <person name="Reid J."/>
            <person name="Malacarne G."/>
            <person name="Iliev D."/>
            <person name="Coppola G."/>
            <person name="Wardell B."/>
            <person name="Micheletti D."/>
            <person name="Macalma T."/>
            <person name="Facci M."/>
            <person name="Mitchell J.T."/>
            <person name="Perazzolli M."/>
            <person name="Eldredge G."/>
            <person name="Gatto P."/>
            <person name="Oyzerski R."/>
            <person name="Moretto M."/>
            <person name="Gutin N."/>
            <person name="Stefanini M."/>
            <person name="Chen Y."/>
            <person name="Segala C."/>
            <person name="Davenport C."/>
            <person name="Dematte L."/>
            <person name="Mraz A."/>
            <person name="Battilana J."/>
            <person name="Stormo K."/>
            <person name="Costa F."/>
            <person name="Tao Q."/>
            <person name="Si-Ammour A."/>
            <person name="Harkins T."/>
            <person name="Lackey A."/>
            <person name="Perbost C."/>
            <person name="Taillon B."/>
            <person name="Stella A."/>
            <person name="Solovyev V."/>
            <person name="Fawcett J.A."/>
            <person name="Sterck L."/>
            <person name="Vandepoele K."/>
            <person name="Grando S.M."/>
            <person name="Toppo S."/>
            <person name="Moser C."/>
            <person name="Lanchbury J."/>
            <person name="Bogden R."/>
            <person name="Skolnick M."/>
            <person name="Sgaramella V."/>
            <person name="Bhatnagar S.K."/>
            <person name="Fontana P."/>
            <person name="Gutin A."/>
            <person name="Van de Peer Y."/>
            <person name="Salamini F."/>
            <person name="Viola R."/>
        </authorList>
    </citation>
    <scope>NUCLEOTIDE SEQUENCE</scope>
</reference>
<dbReference type="AlphaFoldDB" id="A5BRS5"/>
<sequence length="234" mass="26653">MTGSDQEGFGNSRGFLAGVLQLIILDHQEFIIVIGTYLEFFWFFPEARSFLETSSSLVYLQECAAPADQKTITAHSFWIIHHSFFGEELSPTLEGNIERVLDFSLKRRSSYTEGEFWTFWALIFSPEKKETERGGSILREEKFTSRSEGTASRILEGSFGRKRKKQIGEGRLREEKFSSRLEGTASRIQLEEITAIDHDHQFRVEEIGTATVSGRSKISVGITPIAFEREVLKP</sequence>
<proteinExistence type="predicted"/>